<keyword evidence="4" id="KW-1185">Reference proteome</keyword>
<feature type="region of interest" description="Disordered" evidence="1">
    <location>
        <begin position="414"/>
        <end position="443"/>
    </location>
</feature>
<dbReference type="EMBL" id="JABAYA010000032">
    <property type="protein sequence ID" value="KAF7728784.1"/>
    <property type="molecule type" value="Genomic_DNA"/>
</dbReference>
<evidence type="ECO:0000259" key="2">
    <source>
        <dbReference type="Pfam" id="PF17921"/>
    </source>
</evidence>
<name>A0A8H7ERI6_9FUNG</name>
<protein>
    <recommendedName>
        <fullName evidence="2">Integrase zinc-binding domain-containing protein</fullName>
    </recommendedName>
</protein>
<dbReference type="Proteomes" id="UP000605846">
    <property type="component" value="Unassembled WGS sequence"/>
</dbReference>
<feature type="region of interest" description="Disordered" evidence="1">
    <location>
        <begin position="299"/>
        <end position="345"/>
    </location>
</feature>
<dbReference type="Pfam" id="PF17921">
    <property type="entry name" value="Integrase_H2C2"/>
    <property type="match status" value="1"/>
</dbReference>
<evidence type="ECO:0000313" key="4">
    <source>
        <dbReference type="Proteomes" id="UP000605846"/>
    </source>
</evidence>
<accession>A0A8H7ERI6</accession>
<comment type="caution">
    <text evidence="3">The sequence shown here is derived from an EMBL/GenBank/DDBJ whole genome shotgun (WGS) entry which is preliminary data.</text>
</comment>
<feature type="compositionally biased region" description="Low complexity" evidence="1">
    <location>
        <begin position="317"/>
        <end position="341"/>
    </location>
</feature>
<reference evidence="3" key="1">
    <citation type="submission" date="2020-01" db="EMBL/GenBank/DDBJ databases">
        <title>Genome Sequencing of Three Apophysomyces-Like Fungal Strains Confirms a Novel Fungal Genus in the Mucoromycota with divergent Burkholderia-like Endosymbiotic Bacteria.</title>
        <authorList>
            <person name="Stajich J.E."/>
            <person name="Macias A.M."/>
            <person name="Carter-House D."/>
            <person name="Lovett B."/>
            <person name="Kasson L.R."/>
            <person name="Berry K."/>
            <person name="Grigoriev I."/>
            <person name="Chang Y."/>
            <person name="Spatafora J."/>
            <person name="Kasson M.T."/>
        </authorList>
    </citation>
    <scope>NUCLEOTIDE SEQUENCE</scope>
    <source>
        <strain evidence="3">NRRL A-21654</strain>
    </source>
</reference>
<gene>
    <name evidence="3" type="ORF">EC973_005622</name>
</gene>
<dbReference type="OrthoDB" id="2499658at2759"/>
<organism evidence="3 4">
    <name type="scientific">Apophysomyces ossiformis</name>
    <dbReference type="NCBI Taxonomy" id="679940"/>
    <lineage>
        <taxon>Eukaryota</taxon>
        <taxon>Fungi</taxon>
        <taxon>Fungi incertae sedis</taxon>
        <taxon>Mucoromycota</taxon>
        <taxon>Mucoromycotina</taxon>
        <taxon>Mucoromycetes</taxon>
        <taxon>Mucorales</taxon>
        <taxon>Mucorineae</taxon>
        <taxon>Mucoraceae</taxon>
        <taxon>Apophysomyces</taxon>
    </lineage>
</organism>
<feature type="compositionally biased region" description="Low complexity" evidence="1">
    <location>
        <begin position="415"/>
        <end position="429"/>
    </location>
</feature>
<dbReference type="InterPro" id="IPR041588">
    <property type="entry name" value="Integrase_H2C2"/>
</dbReference>
<evidence type="ECO:0000256" key="1">
    <source>
        <dbReference type="SAM" id="MobiDB-lite"/>
    </source>
</evidence>
<dbReference type="Gene3D" id="1.10.340.70">
    <property type="match status" value="1"/>
</dbReference>
<dbReference type="AlphaFoldDB" id="A0A8H7ERI6"/>
<proteinExistence type="predicted"/>
<evidence type="ECO:0000313" key="3">
    <source>
        <dbReference type="EMBL" id="KAF7728784.1"/>
    </source>
</evidence>
<feature type="domain" description="Integrase zinc-binding" evidence="2">
    <location>
        <begin position="133"/>
        <end position="182"/>
    </location>
</feature>
<sequence>MNNCEMNVGLYSHRYHNAQQQQQQQHCRSATEAFLGDRSYRVCNDQDQYPSYEAFDAIVQEYLMNLSSKKRDKALVDQHRYSLILQVLKDPRNTAISTAQFRFWVKKMFQLVQLDGMEIVCHDNKPVAMREQIYDILVRAHREAHHGGRDKTSALVRRRYSWIPKELIARFVRHCPFCISRRNGSQSPPMCVPKTPPTYMTRSPPVPSLPHAFTAEDIDFAMDKDNKTEMYWQQACLYQQQHHSQSQPAMPCMPSGAAAPLESSFYYAFPQQSYDLPATAAFVDRKPIVNYACDVDIPHHQQQHQQQQHPSPPPPTQAQQQVQPNHQQQQQELSSPSCSSSTASSEYYMPTPTSMPYVDFIDKFPSASMTFTTSSHDVVGHDDMAMAAAAAAAMTAAAGVSTMPSTSAIAFQDESPVPSYSPSSTSSPLASPPIHPPSMYQQRQMSLLSHQHRYF</sequence>